<organism evidence="1 2">
    <name type="scientific">Hoylesella nanceiensis</name>
    <dbReference type="NCBI Taxonomy" id="425941"/>
    <lineage>
        <taxon>Bacteria</taxon>
        <taxon>Pseudomonadati</taxon>
        <taxon>Bacteroidota</taxon>
        <taxon>Bacteroidia</taxon>
        <taxon>Bacteroidales</taxon>
        <taxon>Prevotellaceae</taxon>
        <taxon>Hoylesella</taxon>
    </lineage>
</organism>
<keyword evidence="2" id="KW-1185">Reference proteome</keyword>
<dbReference type="EMBL" id="JAHXCT010000002">
    <property type="protein sequence ID" value="MBW4768613.1"/>
    <property type="molecule type" value="Genomic_DNA"/>
</dbReference>
<protein>
    <submittedName>
        <fullName evidence="1">Uncharacterized protein</fullName>
    </submittedName>
</protein>
<reference evidence="1 2" key="1">
    <citation type="submission" date="2021-07" db="EMBL/GenBank/DDBJ databases">
        <title>Genomic diversity and antimicrobial resistance of Prevotella spp. isolated from chronic lung disease airways.</title>
        <authorList>
            <person name="Webb K.A."/>
            <person name="Olagoke O.S."/>
            <person name="Baird T."/>
            <person name="Neill J."/>
            <person name="Pham A."/>
            <person name="Wells T.J."/>
            <person name="Ramsay K.A."/>
            <person name="Bell S.C."/>
            <person name="Sarovich D.S."/>
            <person name="Price E.P."/>
        </authorList>
    </citation>
    <scope>NUCLEOTIDE SEQUENCE [LARGE SCALE GENOMIC DNA]</scope>
    <source>
        <strain evidence="1 2">SCHI0011.S.12</strain>
    </source>
</reference>
<dbReference type="Proteomes" id="UP000788426">
    <property type="component" value="Unassembled WGS sequence"/>
</dbReference>
<evidence type="ECO:0000313" key="1">
    <source>
        <dbReference type="EMBL" id="MBW4768613.1"/>
    </source>
</evidence>
<gene>
    <name evidence="1" type="ORF">KZO38_02390</name>
</gene>
<accession>A0ABS6YAL6</accession>
<evidence type="ECO:0000313" key="2">
    <source>
        <dbReference type="Proteomes" id="UP000788426"/>
    </source>
</evidence>
<proteinExistence type="predicted"/>
<comment type="caution">
    <text evidence="1">The sequence shown here is derived from an EMBL/GenBank/DDBJ whole genome shotgun (WGS) entry which is preliminary data.</text>
</comment>
<name>A0ABS6YAL6_9BACT</name>
<sequence length="209" mass="24584">MKRKNPLFANIQYSIGYVYRWIVRATKCQGFGIQSPWAFRFARNVINEHAPYYAYSELKKAFPYATKLEHKLGKLYFRVANFMQPTCWCIVGEAEEWIEPYVKAGSKTTRVIVAKTEKELFCSELANEESVVLLVQDFNVDNTLLQNAISLLSEKSVVMMPHIYKNSVNKRLWRFIVNDTKGQECFDLYYCGLAFLDQKRHPHYYKINF</sequence>
<dbReference type="RefSeq" id="WP_219479557.1">
    <property type="nucleotide sequence ID" value="NZ_JAHXCT010000002.1"/>
</dbReference>